<gene>
    <name evidence="2" type="ORF">HMPREF9129_0427</name>
</gene>
<reference evidence="2 3" key="1">
    <citation type="submission" date="2011-06" db="EMBL/GenBank/DDBJ databases">
        <authorList>
            <person name="Muzny D."/>
            <person name="Qin X."/>
            <person name="Deng J."/>
            <person name="Jiang H."/>
            <person name="Liu Y."/>
            <person name="Qu J."/>
            <person name="Song X.-Z."/>
            <person name="Zhang L."/>
            <person name="Thornton R."/>
            <person name="Coyle M."/>
            <person name="Francisco L."/>
            <person name="Jackson L."/>
            <person name="Javaid M."/>
            <person name="Korchina V."/>
            <person name="Kovar C."/>
            <person name="Mata R."/>
            <person name="Mathew T."/>
            <person name="Ngo R."/>
            <person name="Nguyen L."/>
            <person name="Nguyen N."/>
            <person name="Okwuonu G."/>
            <person name="Ongeri F."/>
            <person name="Pham C."/>
            <person name="Simmons D."/>
            <person name="Wilczek-Boney K."/>
            <person name="Hale W."/>
            <person name="Jakkamsetti A."/>
            <person name="Pham P."/>
            <person name="Ruth R."/>
            <person name="San Lucas F."/>
            <person name="Warren J."/>
            <person name="Zhang J."/>
            <person name="Zhao Z."/>
            <person name="Zhou C."/>
            <person name="Zhu D."/>
            <person name="Lee S."/>
            <person name="Bess C."/>
            <person name="Blankenburg K."/>
            <person name="Forbes L."/>
            <person name="Fu Q."/>
            <person name="Gubbala S."/>
            <person name="Hirani K."/>
            <person name="Jayaseelan J.C."/>
            <person name="Lara F."/>
            <person name="Munidasa M."/>
            <person name="Palculict T."/>
            <person name="Patil S."/>
            <person name="Pu L.-L."/>
            <person name="Saada N."/>
            <person name="Tang L."/>
            <person name="Weissenberger G."/>
            <person name="Zhu Y."/>
            <person name="Hemphill L."/>
            <person name="Shang Y."/>
            <person name="Youmans B."/>
            <person name="Ayvaz T."/>
            <person name="Ross M."/>
            <person name="Santibanez J."/>
            <person name="Aqrawi P."/>
            <person name="Gross S."/>
            <person name="Joshi V."/>
            <person name="Fowler G."/>
            <person name="Nazareth L."/>
            <person name="Reid J."/>
            <person name="Worley K."/>
            <person name="Petrosino J."/>
            <person name="Highlander S."/>
            <person name="Gibbs R."/>
        </authorList>
    </citation>
    <scope>NUCLEOTIDE SEQUENCE [LARGE SCALE GENOMIC DNA]</scope>
    <source>
        <strain evidence="2 3">ATCC 29427</strain>
    </source>
</reference>
<dbReference type="STRING" id="997350.HMPREF9129_0427"/>
<keyword evidence="3" id="KW-1185">Reference proteome</keyword>
<proteinExistence type="predicted"/>
<evidence type="ECO:0000313" key="2">
    <source>
        <dbReference type="EMBL" id="EGY80428.1"/>
    </source>
</evidence>
<organism evidence="2 3">
    <name type="scientific">Peptoniphilus indolicus ATCC 29427</name>
    <dbReference type="NCBI Taxonomy" id="997350"/>
    <lineage>
        <taxon>Bacteria</taxon>
        <taxon>Bacillati</taxon>
        <taxon>Bacillota</taxon>
        <taxon>Tissierellia</taxon>
        <taxon>Tissierellales</taxon>
        <taxon>Peptoniphilaceae</taxon>
        <taxon>Peptoniphilus</taxon>
    </lineage>
</organism>
<protein>
    <submittedName>
        <fullName evidence="2">Uncharacterized protein</fullName>
    </submittedName>
</protein>
<dbReference type="PATRIC" id="fig|997350.3.peg.414"/>
<dbReference type="HOGENOM" id="CLU_3083014_0_0_9"/>
<dbReference type="EMBL" id="AGBB01000034">
    <property type="protein sequence ID" value="EGY80428.1"/>
    <property type="molecule type" value="Genomic_DNA"/>
</dbReference>
<feature type="transmembrane region" description="Helical" evidence="1">
    <location>
        <begin position="32"/>
        <end position="50"/>
    </location>
</feature>
<name>G4D1Z7_9FIRM</name>
<keyword evidence="1" id="KW-0812">Transmembrane</keyword>
<keyword evidence="1" id="KW-0472">Membrane</keyword>
<dbReference type="AlphaFoldDB" id="G4D1Z7"/>
<evidence type="ECO:0000256" key="1">
    <source>
        <dbReference type="SAM" id="Phobius"/>
    </source>
</evidence>
<evidence type="ECO:0000313" key="3">
    <source>
        <dbReference type="Proteomes" id="UP000003422"/>
    </source>
</evidence>
<dbReference type="Proteomes" id="UP000003422">
    <property type="component" value="Unassembled WGS sequence"/>
</dbReference>
<keyword evidence="1" id="KW-1133">Transmembrane helix</keyword>
<comment type="caution">
    <text evidence="2">The sequence shown here is derived from an EMBL/GenBank/DDBJ whole genome shotgun (WGS) entry which is preliminary data.</text>
</comment>
<sequence length="52" mass="6239">MKKQKNPRQGIETIIKFSFKAYFIPFSRSSEFYLSAFVCVCYCVYLFRLLNL</sequence>
<accession>G4D1Z7</accession>